<protein>
    <recommendedName>
        <fullName evidence="9">Periplasmic chaperone PpiD</fullName>
    </recommendedName>
    <alternativeName>
        <fullName evidence="10">Periplasmic folding chaperone</fullName>
    </alternativeName>
</protein>
<evidence type="ECO:0000256" key="2">
    <source>
        <dbReference type="ARBA" id="ARBA00022475"/>
    </source>
</evidence>
<dbReference type="InterPro" id="IPR000297">
    <property type="entry name" value="PPIase_PpiC"/>
</dbReference>
<name>A0AB74U0P9_9GAMM</name>
<evidence type="ECO:0000256" key="12">
    <source>
        <dbReference type="SAM" id="Phobius"/>
    </source>
</evidence>
<evidence type="ECO:0000256" key="7">
    <source>
        <dbReference type="ARBA" id="ARBA00023186"/>
    </source>
</evidence>
<dbReference type="RefSeq" id="WP_353978938.1">
    <property type="nucleotide sequence ID" value="NZ_CP159578.1"/>
</dbReference>
<dbReference type="GO" id="GO:0003755">
    <property type="term" value="F:peptidyl-prolyl cis-trans isomerase activity"/>
    <property type="evidence" value="ECO:0007669"/>
    <property type="project" value="UniProtKB-KW"/>
</dbReference>
<evidence type="ECO:0000256" key="8">
    <source>
        <dbReference type="ARBA" id="ARBA00038408"/>
    </source>
</evidence>
<evidence type="ECO:0000259" key="13">
    <source>
        <dbReference type="PROSITE" id="PS50198"/>
    </source>
</evidence>
<evidence type="ECO:0000256" key="10">
    <source>
        <dbReference type="ARBA" id="ARBA00042775"/>
    </source>
</evidence>
<comment type="subcellular location">
    <subcellularLocation>
        <location evidence="1">Cell inner membrane</location>
        <topology evidence="1">Single-pass type II membrane protein</topology>
        <orientation evidence="1">Periplasmic side</orientation>
    </subcellularLocation>
</comment>
<reference evidence="14" key="1">
    <citation type="submission" date="2024-06" db="EMBL/GenBank/DDBJ databases">
        <title>Complete genome of Salinicola endophyticus HNIBRBA4755.</title>
        <authorList>
            <person name="Shin S.Y."/>
            <person name="Kang H."/>
            <person name="Song J."/>
        </authorList>
    </citation>
    <scope>NUCLEOTIDE SEQUENCE</scope>
    <source>
        <strain evidence="14">HNIBRBA4755</strain>
    </source>
</reference>
<dbReference type="InterPro" id="IPR046357">
    <property type="entry name" value="PPIase_dom_sf"/>
</dbReference>
<accession>A0AB74U0P9</accession>
<evidence type="ECO:0000256" key="4">
    <source>
        <dbReference type="ARBA" id="ARBA00022692"/>
    </source>
</evidence>
<evidence type="ECO:0000313" key="14">
    <source>
        <dbReference type="EMBL" id="XCJ77902.1"/>
    </source>
</evidence>
<dbReference type="Gene3D" id="3.10.50.40">
    <property type="match status" value="1"/>
</dbReference>
<dbReference type="PANTHER" id="PTHR47529">
    <property type="entry name" value="PEPTIDYL-PROLYL CIS-TRANS ISOMERASE D"/>
    <property type="match status" value="1"/>
</dbReference>
<dbReference type="InterPro" id="IPR027304">
    <property type="entry name" value="Trigger_fact/SurA_dom_sf"/>
</dbReference>
<dbReference type="SUPFAM" id="SSF54534">
    <property type="entry name" value="FKBP-like"/>
    <property type="match status" value="1"/>
</dbReference>
<evidence type="ECO:0000256" key="5">
    <source>
        <dbReference type="ARBA" id="ARBA00022989"/>
    </source>
</evidence>
<dbReference type="InterPro" id="IPR052029">
    <property type="entry name" value="PpiD_chaperone"/>
</dbReference>
<dbReference type="Pfam" id="PF00639">
    <property type="entry name" value="Rotamase"/>
    <property type="match status" value="1"/>
</dbReference>
<evidence type="ECO:0000256" key="3">
    <source>
        <dbReference type="ARBA" id="ARBA00022519"/>
    </source>
</evidence>
<evidence type="ECO:0000256" key="1">
    <source>
        <dbReference type="ARBA" id="ARBA00004382"/>
    </source>
</evidence>
<dbReference type="InterPro" id="IPR023058">
    <property type="entry name" value="PPIase_PpiC_CS"/>
</dbReference>
<dbReference type="AlphaFoldDB" id="A0AB74U0P9"/>
<dbReference type="PROSITE" id="PS01096">
    <property type="entry name" value="PPIC_PPIASE_1"/>
    <property type="match status" value="1"/>
</dbReference>
<evidence type="ECO:0000256" key="11">
    <source>
        <dbReference type="PROSITE-ProRule" id="PRU00278"/>
    </source>
</evidence>
<sequence length="609" mass="66771">MLQKIREGSQGWVAKVIVGAIIVTFALFGAESLVSYFQSGSNDVAKVNGEAISRQAVETQVQRGIRSGQVPPEQERQYRAQVLDQLISQKTLDQYAEAGGLFVSDTQLDQLIVSLPEFQDQQGRFSDQLFTTRLAQAGYTPAAFRRELRADTLRRQIQQGLAVSAFVLPSEQQRLAALQQQQRSFRYARLTPADLAQPVTPSDADIQSYYQAHQDDFRRPEQVKVNYLVLNQQDLAHSVEVTDAELRQAYEQDRKAAPRRVSHILVTYGDGDRTEQQARARLEEVKAKLAKGEDFAKLAKTYSDDSSSAAKGGDIGVIQKGFFGQAFDDAAFSLDQGQVSQIVKSDYGLHLIKVTDIEIPSFEKDRAALVKEVQLAQSQDAFNEAVQKLTNDAYEADDLASVAKDMGLSLKSSDWFSRDGGGEGVLSNPDVIAAAFSPDVLEDGYNSEAIETDAQQRVVLRVVDHRDASVLPLDQVRDRVTAAVKGEMTRQRLKTQAEQAVASLKQGESVSGLNWQRVDAVTRDGADGVPQPVLEAAFGLPRPAAEGASYASVELPDAVAVVALDKVMAGKPDPQGADFIRRLAQRIKAQNAIQGLSESLQSEAEIEKR</sequence>
<gene>
    <name evidence="14" type="ORF">ABV408_10595</name>
</gene>
<dbReference type="Pfam" id="PF13624">
    <property type="entry name" value="SurA_N_3"/>
    <property type="match status" value="1"/>
</dbReference>
<evidence type="ECO:0000256" key="6">
    <source>
        <dbReference type="ARBA" id="ARBA00023136"/>
    </source>
</evidence>
<dbReference type="EMBL" id="CP159578">
    <property type="protein sequence ID" value="XCJ77902.1"/>
    <property type="molecule type" value="Genomic_DNA"/>
</dbReference>
<keyword evidence="3" id="KW-0997">Cell inner membrane</keyword>
<feature type="transmembrane region" description="Helical" evidence="12">
    <location>
        <begin position="12"/>
        <end position="30"/>
    </location>
</feature>
<organism evidence="14">
    <name type="scientific">Salinicola endophyticus</name>
    <dbReference type="NCBI Taxonomy" id="1949083"/>
    <lineage>
        <taxon>Bacteria</taxon>
        <taxon>Pseudomonadati</taxon>
        <taxon>Pseudomonadota</taxon>
        <taxon>Gammaproteobacteria</taxon>
        <taxon>Oceanospirillales</taxon>
        <taxon>Halomonadaceae</taxon>
        <taxon>Salinicola</taxon>
    </lineage>
</organism>
<evidence type="ECO:0000256" key="9">
    <source>
        <dbReference type="ARBA" id="ARBA00040743"/>
    </source>
</evidence>
<dbReference type="PANTHER" id="PTHR47529:SF1">
    <property type="entry name" value="PERIPLASMIC CHAPERONE PPID"/>
    <property type="match status" value="1"/>
</dbReference>
<dbReference type="SUPFAM" id="SSF109998">
    <property type="entry name" value="Triger factor/SurA peptide-binding domain-like"/>
    <property type="match status" value="1"/>
</dbReference>
<keyword evidence="5 12" id="KW-1133">Transmembrane helix</keyword>
<dbReference type="GO" id="GO:0005886">
    <property type="term" value="C:plasma membrane"/>
    <property type="evidence" value="ECO:0007669"/>
    <property type="project" value="UniProtKB-SubCell"/>
</dbReference>
<keyword evidence="2" id="KW-1003">Cell membrane</keyword>
<keyword evidence="11" id="KW-0413">Isomerase</keyword>
<dbReference type="PROSITE" id="PS50198">
    <property type="entry name" value="PPIC_PPIASE_2"/>
    <property type="match status" value="1"/>
</dbReference>
<keyword evidence="6 12" id="KW-0472">Membrane</keyword>
<dbReference type="Gene3D" id="1.10.4030.10">
    <property type="entry name" value="Porin chaperone SurA, peptide-binding domain"/>
    <property type="match status" value="1"/>
</dbReference>
<comment type="similarity">
    <text evidence="8">Belongs to the PpiD chaperone family.</text>
</comment>
<keyword evidence="11" id="KW-0697">Rotamase</keyword>
<keyword evidence="4 12" id="KW-0812">Transmembrane</keyword>
<proteinExistence type="inferred from homology"/>
<keyword evidence="7" id="KW-0143">Chaperone</keyword>
<feature type="domain" description="PpiC" evidence="13">
    <location>
        <begin position="256"/>
        <end position="356"/>
    </location>
</feature>